<reference evidence="8" key="1">
    <citation type="submission" date="2022-07" db="EMBL/GenBank/DDBJ databases">
        <title>Phylogenomic reconstructions and comparative analyses of Kickxellomycotina fungi.</title>
        <authorList>
            <person name="Reynolds N.K."/>
            <person name="Stajich J.E."/>
            <person name="Barry K."/>
            <person name="Grigoriev I.V."/>
            <person name="Crous P."/>
            <person name="Smith M.E."/>
        </authorList>
    </citation>
    <scope>NUCLEOTIDE SEQUENCE</scope>
    <source>
        <strain evidence="8">NBRC 105413</strain>
    </source>
</reference>
<feature type="compositionally biased region" description="Basic and acidic residues" evidence="5">
    <location>
        <begin position="295"/>
        <end position="309"/>
    </location>
</feature>
<feature type="region of interest" description="Disordered" evidence="5">
    <location>
        <begin position="189"/>
        <end position="312"/>
    </location>
</feature>
<feature type="compositionally biased region" description="Polar residues" evidence="5">
    <location>
        <begin position="1519"/>
        <end position="1545"/>
    </location>
</feature>
<dbReference type="PROSITE" id="PS51192">
    <property type="entry name" value="HELICASE_ATP_BIND_1"/>
    <property type="match status" value="1"/>
</dbReference>
<feature type="domain" description="Helicase C-terminal" evidence="7">
    <location>
        <begin position="894"/>
        <end position="1055"/>
    </location>
</feature>
<evidence type="ECO:0000256" key="1">
    <source>
        <dbReference type="ARBA" id="ARBA00022741"/>
    </source>
</evidence>
<dbReference type="SMART" id="SM00490">
    <property type="entry name" value="HELICc"/>
    <property type="match status" value="1"/>
</dbReference>
<feature type="compositionally biased region" description="Acidic residues" evidence="5">
    <location>
        <begin position="249"/>
        <end position="261"/>
    </location>
</feature>
<evidence type="ECO:0000313" key="8">
    <source>
        <dbReference type="EMBL" id="KAJ1646442.1"/>
    </source>
</evidence>
<dbReference type="GO" id="GO:0005524">
    <property type="term" value="F:ATP binding"/>
    <property type="evidence" value="ECO:0007669"/>
    <property type="project" value="InterPro"/>
</dbReference>
<dbReference type="Gene3D" id="3.40.50.300">
    <property type="entry name" value="P-loop containing nucleotide triphosphate hydrolases"/>
    <property type="match status" value="1"/>
</dbReference>
<feature type="region of interest" description="Disordered" evidence="5">
    <location>
        <begin position="1"/>
        <end position="20"/>
    </location>
</feature>
<evidence type="ECO:0000256" key="2">
    <source>
        <dbReference type="ARBA" id="ARBA00022801"/>
    </source>
</evidence>
<dbReference type="SMART" id="SM00487">
    <property type="entry name" value="DEXDc"/>
    <property type="match status" value="1"/>
</dbReference>
<feature type="compositionally biased region" description="Basic and acidic residues" evidence="5">
    <location>
        <begin position="189"/>
        <end position="202"/>
    </location>
</feature>
<feature type="compositionally biased region" description="Basic and acidic residues" evidence="5">
    <location>
        <begin position="262"/>
        <end position="272"/>
    </location>
</feature>
<keyword evidence="1" id="KW-0547">Nucleotide-binding</keyword>
<dbReference type="GO" id="GO:0006283">
    <property type="term" value="P:transcription-coupled nucleotide-excision repair"/>
    <property type="evidence" value="ECO:0007669"/>
    <property type="project" value="TreeGrafter"/>
</dbReference>
<feature type="region of interest" description="Disordered" evidence="5">
    <location>
        <begin position="1187"/>
        <end position="1237"/>
    </location>
</feature>
<dbReference type="Proteomes" id="UP001145021">
    <property type="component" value="Unassembled WGS sequence"/>
</dbReference>
<organism evidence="8 9">
    <name type="scientific">Coemansia asiatica</name>
    <dbReference type="NCBI Taxonomy" id="1052880"/>
    <lineage>
        <taxon>Eukaryota</taxon>
        <taxon>Fungi</taxon>
        <taxon>Fungi incertae sedis</taxon>
        <taxon>Zoopagomycota</taxon>
        <taxon>Kickxellomycotina</taxon>
        <taxon>Kickxellomycetes</taxon>
        <taxon>Kickxellales</taxon>
        <taxon>Kickxellaceae</taxon>
        <taxon>Coemansia</taxon>
    </lineage>
</organism>
<comment type="caution">
    <text evidence="8">The sequence shown here is derived from an EMBL/GenBank/DDBJ whole genome shotgun (WGS) entry which is preliminary data.</text>
</comment>
<dbReference type="InterPro" id="IPR027417">
    <property type="entry name" value="P-loop_NTPase"/>
</dbReference>
<feature type="compositionally biased region" description="Acidic residues" evidence="5">
    <location>
        <begin position="1068"/>
        <end position="1080"/>
    </location>
</feature>
<dbReference type="Pfam" id="PF00271">
    <property type="entry name" value="Helicase_C"/>
    <property type="match status" value="1"/>
</dbReference>
<dbReference type="InterPro" id="IPR014001">
    <property type="entry name" value="Helicase_ATP-bd"/>
</dbReference>
<dbReference type="CDD" id="cd18793">
    <property type="entry name" value="SF2_C_SNF"/>
    <property type="match status" value="1"/>
</dbReference>
<evidence type="ECO:0000313" key="9">
    <source>
        <dbReference type="Proteomes" id="UP001145021"/>
    </source>
</evidence>
<dbReference type="SUPFAM" id="SSF52540">
    <property type="entry name" value="P-loop containing nucleoside triphosphate hydrolases"/>
    <property type="match status" value="2"/>
</dbReference>
<feature type="domain" description="Helicase ATP-binding" evidence="6">
    <location>
        <begin position="413"/>
        <end position="711"/>
    </location>
</feature>
<dbReference type="GO" id="GO:0016787">
    <property type="term" value="F:hydrolase activity"/>
    <property type="evidence" value="ECO:0007669"/>
    <property type="project" value="UniProtKB-KW"/>
</dbReference>
<feature type="compositionally biased region" description="Basic and acidic residues" evidence="5">
    <location>
        <begin position="1546"/>
        <end position="1555"/>
    </location>
</feature>
<keyword evidence="3" id="KW-0067">ATP-binding</keyword>
<feature type="compositionally biased region" description="Low complexity" evidence="5">
    <location>
        <begin position="1489"/>
        <end position="1502"/>
    </location>
</feature>
<keyword evidence="9" id="KW-1185">Reference proteome</keyword>
<dbReference type="PROSITE" id="PS51194">
    <property type="entry name" value="HELICASE_CTER"/>
    <property type="match status" value="1"/>
</dbReference>
<feature type="compositionally biased region" description="Low complexity" evidence="5">
    <location>
        <begin position="1465"/>
        <end position="1482"/>
    </location>
</feature>
<feature type="coiled-coil region" evidence="4">
    <location>
        <begin position="41"/>
        <end position="128"/>
    </location>
</feature>
<dbReference type="PANTHER" id="PTHR45629">
    <property type="entry name" value="SNF2/RAD54 FAMILY MEMBER"/>
    <property type="match status" value="1"/>
</dbReference>
<dbReference type="FunFam" id="3.40.50.10810:FF:000094">
    <property type="entry name" value="DNA excision repair protein ERCC-6"/>
    <property type="match status" value="1"/>
</dbReference>
<dbReference type="GO" id="GO:0005634">
    <property type="term" value="C:nucleus"/>
    <property type="evidence" value="ECO:0007669"/>
    <property type="project" value="TreeGrafter"/>
</dbReference>
<proteinExistence type="predicted"/>
<dbReference type="Pfam" id="PF00176">
    <property type="entry name" value="SNF2-rel_dom"/>
    <property type="match status" value="2"/>
</dbReference>
<gene>
    <name evidence="8" type="primary">rhp26</name>
    <name evidence="8" type="ORF">LPJ64_002087</name>
</gene>
<dbReference type="InterPro" id="IPR001650">
    <property type="entry name" value="Helicase_C-like"/>
</dbReference>
<feature type="compositionally biased region" description="Polar residues" evidence="5">
    <location>
        <begin position="1206"/>
        <end position="1221"/>
    </location>
</feature>
<evidence type="ECO:0000256" key="3">
    <source>
        <dbReference type="ARBA" id="ARBA00022840"/>
    </source>
</evidence>
<dbReference type="PANTHER" id="PTHR45629:SF7">
    <property type="entry name" value="DNA EXCISION REPAIR PROTEIN ERCC-6-RELATED"/>
    <property type="match status" value="1"/>
</dbReference>
<dbReference type="InterPro" id="IPR050496">
    <property type="entry name" value="SNF2_RAD54_helicase_repair"/>
</dbReference>
<dbReference type="InterPro" id="IPR000330">
    <property type="entry name" value="SNF2_N"/>
</dbReference>
<name>A0A9W8CKW0_9FUNG</name>
<feature type="region of interest" description="Disordered" evidence="5">
    <location>
        <begin position="1130"/>
        <end position="1171"/>
    </location>
</feature>
<feature type="compositionally biased region" description="Basic and acidic residues" evidence="5">
    <location>
        <begin position="1228"/>
        <end position="1237"/>
    </location>
</feature>
<keyword evidence="2" id="KW-0378">Hydrolase</keyword>
<feature type="region of interest" description="Disordered" evidence="5">
    <location>
        <begin position="1465"/>
        <end position="1555"/>
    </location>
</feature>
<dbReference type="Gene3D" id="3.40.50.10810">
    <property type="entry name" value="Tandem AAA-ATPase domain"/>
    <property type="match status" value="2"/>
</dbReference>
<evidence type="ECO:0000256" key="5">
    <source>
        <dbReference type="SAM" id="MobiDB-lite"/>
    </source>
</evidence>
<evidence type="ECO:0000259" key="6">
    <source>
        <dbReference type="PROSITE" id="PS51192"/>
    </source>
</evidence>
<evidence type="ECO:0000256" key="4">
    <source>
        <dbReference type="SAM" id="Coils"/>
    </source>
</evidence>
<feature type="region of interest" description="Disordered" evidence="5">
    <location>
        <begin position="594"/>
        <end position="614"/>
    </location>
</feature>
<protein>
    <submittedName>
        <fullName evidence="8">DNA repair protein rhp26</fullName>
    </submittedName>
</protein>
<keyword evidence="4" id="KW-0175">Coiled coil</keyword>
<dbReference type="EMBL" id="JANBOH010000061">
    <property type="protein sequence ID" value="KAJ1646442.1"/>
    <property type="molecule type" value="Genomic_DNA"/>
</dbReference>
<accession>A0A9W8CKW0</accession>
<sequence length="1644" mass="179823">MSNRNITTKDNSHNGDGATAELQKLSGLGVHVVDQRAVEQSVQTQAACKMAEKELEAEQKRYLRLEISMEKKREQLGKIHDSLARAKSTTTLRYQNASERAESLELEIDQLGSDMDEISTRIDNIKKRILELGADTGTNNESIKSVSITSAGNSAVGFNSEMAFETSSAIGSLASLIVPRRRAAIAAEQRRHKELEQTNEKDADSDESDSYSHLSEIAEPASSRNSNSLIRTGKRKRPLMAKDGFSTANEEEEEHEEEEESYHENSDNRDSSGGESAPEFATDDEEESTGARNVAARDTRKQQQEKDLNDDGNESMYQIRIFDWSVTRWRDRHEAQADSADLASAAQSPDSYVDIDGQLIPKAELIEEPFLDDPQSPDYKIKAHDTSKPPLRVPHQIWENLLEYQKASLRWMFTLHQQNAGGILGDEMGLGKTVQVAAFLASMYHSRLLSLPSIIVCPATLMRQWVREIHTWWPALRVVILHSTGYAMRTAASTGESYNDGGDALDLLSGQRLSADLTSSLPSHSEAAIWEAAKTANPHFGGSAGGSGSGNGGGGGTLDLAKSAVLEYNSDDDYEYDAYGSRIRRKRRPRGYVDWRKQQKRKSKMRIRNAGMTRASQESLKRAQALLEHVFRHGHIVIVTYSGLQVYRDIILPYQWGYAVLDEGHMIRNPDAEATQACKRLDTRHRILVTGTPIQNNLTELWSLFDFIFPGRLGTLPVFNNQFTIPITVGGYASANSLQVRAGYRCACILRDLIDPYLLRRLKCDVASDLPQKTEQVLFCRLTPMQRSAYKMFLRSSDMERILLGKLQMLFGVDVARKICDHPDLLLLSTLGSARNTHSLASGIHAEATIAASAPAEFSSIDSEDERGASDFALGRDNQLPADYGNWKKSGKLTVVRALLQLWKPEGHRVLIFCQTRQMLDILERMVSSMPDTNYRRMDGMTPVQHRTSLVDEYNRDKDIFVFLLTTRVGGLGVNLTGADRVILYSPDWNPSSDAQARERAWRLGQTRDVAIYRLMTAGTIEEKIYNRQIYKQFLSNKVLADPNQKRFFQSQSLQDLFSLAGFNDGQHDDDDDDDDGDVNDGDKGQNGQGSIGRHASSGIIAKRSTDAAKHAGLINSTSTARMFAQAQLFPSSSSSSNNIDATNKDPVRVGGDNINADSSSASAPLNTKSRDLIESIDNLVRMEQYKQAEESEQGESSSQRGAADSESNARSAIQDRQANLPTGKGKAKGEGKAKGDGEDHVLQALFKMSGVVHSALKHDAIINSGRGDEDADMVEQEASRIAHEARLALRESQRFRRQMDVRVPTWTGASGQAGMPSANKTATVTGQRSGAGLVAPPPRAIVGSKLPAKIQEQQRQERLFAHIPVGKPRRDSPASQSNENLIYSAGSLSRRAVIDRALPSSNVVASLSTGNAHSSPFGSHAIAGLHQIGTGQGAGFNSASGASLSSASVLARLKAQSADIGSAASAAAPTSSSVQIQSSQIGRVSDFSPGSRSSAVGRSSALTGSRAHGMRPRPLSRSAAQPKTSATTRSINLGTTDLASSGSASERRQHKDAHMVNGLSESDRALVEKIRSVLIGNGGEMSNRALIDSLRPEVSALNLARLKVLAQRVAYLGSRQPSSDSDNIASRVGIGRIVQKVWKLKDK</sequence>
<dbReference type="GO" id="GO:0008094">
    <property type="term" value="F:ATP-dependent activity, acting on DNA"/>
    <property type="evidence" value="ECO:0007669"/>
    <property type="project" value="TreeGrafter"/>
</dbReference>
<feature type="region of interest" description="Disordered" evidence="5">
    <location>
        <begin position="1061"/>
        <end position="1096"/>
    </location>
</feature>
<dbReference type="InterPro" id="IPR049730">
    <property type="entry name" value="SNF2/RAD54-like_C"/>
</dbReference>
<dbReference type="InterPro" id="IPR038718">
    <property type="entry name" value="SNF2-like_sf"/>
</dbReference>
<feature type="compositionally biased region" description="Basic residues" evidence="5">
    <location>
        <begin position="598"/>
        <end position="607"/>
    </location>
</feature>
<evidence type="ECO:0000259" key="7">
    <source>
        <dbReference type="PROSITE" id="PS51194"/>
    </source>
</evidence>